<dbReference type="PANTHER" id="PTHR16777:SF2">
    <property type="entry name" value="PROTEIN ECT2"/>
    <property type="match status" value="1"/>
</dbReference>
<dbReference type="PANTHER" id="PTHR16777">
    <property type="entry name" value="PROTEIN ECT2"/>
    <property type="match status" value="1"/>
</dbReference>
<keyword evidence="2" id="KW-1185">Reference proteome</keyword>
<dbReference type="GO" id="GO:0005634">
    <property type="term" value="C:nucleus"/>
    <property type="evidence" value="ECO:0007669"/>
    <property type="project" value="InterPro"/>
</dbReference>
<feature type="domain" description="BRCT" evidence="1">
    <location>
        <begin position="97"/>
        <end position="210"/>
    </location>
</feature>
<dbReference type="InterPro" id="IPR001357">
    <property type="entry name" value="BRCT_dom"/>
</dbReference>
<evidence type="ECO:0000313" key="2">
    <source>
        <dbReference type="Proteomes" id="UP000887565"/>
    </source>
</evidence>
<dbReference type="GO" id="GO:0005938">
    <property type="term" value="C:cell cortex"/>
    <property type="evidence" value="ECO:0007669"/>
    <property type="project" value="TreeGrafter"/>
</dbReference>
<dbReference type="Proteomes" id="UP000887565">
    <property type="component" value="Unplaced"/>
</dbReference>
<dbReference type="AlphaFoldDB" id="A0A915J2C4"/>
<sequence length="230" mass="25886">MRQKVFGKKRWFTAVYEKNFEKGASLNVDLIEILTLNLQKFAGNKSVAFVLNNFEGADFSYLHAAEHRIFGPTILLECSRLKEPLPLKPRPLFCQSMRDVVVCFCGFKDKDQLTKLVALVHYMGGSVRKDLTASCTHVVSKSTQANKYRVGTKLHQCEIVHIVVVTGALGQSSTPKKFNMTPCAQIIALAVGMGRPVMSENWIFKCWERRFIPLSSAISEDLVIKLDTKD</sequence>
<dbReference type="GO" id="GO:2000431">
    <property type="term" value="P:regulation of cytokinesis, actomyosin contractile ring assembly"/>
    <property type="evidence" value="ECO:0007669"/>
    <property type="project" value="InterPro"/>
</dbReference>
<name>A0A915J2C4_ROMCU</name>
<proteinExistence type="predicted"/>
<dbReference type="InterPro" id="IPR036420">
    <property type="entry name" value="BRCT_dom_sf"/>
</dbReference>
<dbReference type="GO" id="GO:0005096">
    <property type="term" value="F:GTPase activator activity"/>
    <property type="evidence" value="ECO:0007669"/>
    <property type="project" value="InterPro"/>
</dbReference>
<organism evidence="2 3">
    <name type="scientific">Romanomermis culicivorax</name>
    <name type="common">Nematode worm</name>
    <dbReference type="NCBI Taxonomy" id="13658"/>
    <lineage>
        <taxon>Eukaryota</taxon>
        <taxon>Metazoa</taxon>
        <taxon>Ecdysozoa</taxon>
        <taxon>Nematoda</taxon>
        <taxon>Enoplea</taxon>
        <taxon>Dorylaimia</taxon>
        <taxon>Mermithida</taxon>
        <taxon>Mermithoidea</taxon>
        <taxon>Mermithidae</taxon>
        <taxon>Romanomermis</taxon>
    </lineage>
</organism>
<dbReference type="PROSITE" id="PS50172">
    <property type="entry name" value="BRCT"/>
    <property type="match status" value="1"/>
</dbReference>
<dbReference type="GO" id="GO:0005085">
    <property type="term" value="F:guanyl-nucleotide exchange factor activity"/>
    <property type="evidence" value="ECO:0007669"/>
    <property type="project" value="InterPro"/>
</dbReference>
<dbReference type="GO" id="GO:0000281">
    <property type="term" value="P:mitotic cytokinesis"/>
    <property type="evidence" value="ECO:0007669"/>
    <property type="project" value="TreeGrafter"/>
</dbReference>
<dbReference type="Pfam" id="PF12738">
    <property type="entry name" value="PTCB-BRCT"/>
    <property type="match status" value="1"/>
</dbReference>
<reference evidence="3" key="1">
    <citation type="submission" date="2022-11" db="UniProtKB">
        <authorList>
            <consortium name="WormBaseParasite"/>
        </authorList>
    </citation>
    <scope>IDENTIFICATION</scope>
</reference>
<dbReference type="InterPro" id="IPR049396">
    <property type="entry name" value="ECT2_BRCT0"/>
</dbReference>
<protein>
    <submittedName>
        <fullName evidence="3">BRCT domain-containing protein</fullName>
    </submittedName>
</protein>
<evidence type="ECO:0000313" key="3">
    <source>
        <dbReference type="WBParaSite" id="nRc.2.0.1.t20616-RA"/>
    </source>
</evidence>
<dbReference type="InterPro" id="IPR026817">
    <property type="entry name" value="Ect2"/>
</dbReference>
<dbReference type="GO" id="GO:0007399">
    <property type="term" value="P:nervous system development"/>
    <property type="evidence" value="ECO:0007669"/>
    <property type="project" value="TreeGrafter"/>
</dbReference>
<evidence type="ECO:0000259" key="1">
    <source>
        <dbReference type="PROSITE" id="PS50172"/>
    </source>
</evidence>
<dbReference type="WBParaSite" id="nRc.2.0.1.t20616-RA">
    <property type="protein sequence ID" value="nRc.2.0.1.t20616-RA"/>
    <property type="gene ID" value="nRc.2.0.1.g20616"/>
</dbReference>
<dbReference type="Pfam" id="PF21243">
    <property type="entry name" value="ECT2_BRCT0"/>
    <property type="match status" value="1"/>
</dbReference>
<accession>A0A915J2C4</accession>
<dbReference type="SUPFAM" id="SSF52113">
    <property type="entry name" value="BRCT domain"/>
    <property type="match status" value="1"/>
</dbReference>
<dbReference type="Gene3D" id="3.40.50.10190">
    <property type="entry name" value="BRCT domain"/>
    <property type="match status" value="2"/>
</dbReference>